<dbReference type="EMBL" id="RCUX01000017">
    <property type="protein sequence ID" value="RLP72684.1"/>
    <property type="molecule type" value="Genomic_DNA"/>
</dbReference>
<dbReference type="RefSeq" id="WP_121649785.1">
    <property type="nucleotide sequence ID" value="NZ_RCUX01000017.1"/>
</dbReference>
<evidence type="ECO:0000313" key="6">
    <source>
        <dbReference type="EMBL" id="RLP72684.1"/>
    </source>
</evidence>
<feature type="binding site" evidence="5">
    <location>
        <position position="173"/>
    </location>
    <ligand>
        <name>ATP</name>
        <dbReference type="ChEBI" id="CHEBI:30616"/>
    </ligand>
</feature>
<dbReference type="SUPFAM" id="SSF55874">
    <property type="entry name" value="ATPase domain of HSP90 chaperone/DNA topoisomerase II/histidine kinase"/>
    <property type="match status" value="1"/>
</dbReference>
<evidence type="ECO:0000313" key="7">
    <source>
        <dbReference type="Proteomes" id="UP000272503"/>
    </source>
</evidence>
<gene>
    <name evidence="6" type="ORF">D9V32_15270</name>
</gene>
<dbReference type="PANTHER" id="PTHR11528">
    <property type="entry name" value="HEAT SHOCK PROTEIN 90 FAMILY MEMBER"/>
    <property type="match status" value="1"/>
</dbReference>
<sequence>MSLDRPDSVASAAAQPFQVDLRGVVDLLSRHIYSSPQVYLRELLQNGRDAVTARQKFDGAPAGLLRISPVTEADPIFRFTDNGVGLTAAQAAELLSTVGRSSKRDEVLNLRREDFLGQFGVGLLSCFMVSDEIVVRSRSAHGDAPIEWRGHSNGTFSVRELSATEAENLPIGTEISLRPRPDDAALLSPERVRELTERFGRYLPVDVQLEQPDRSWETITVPAPFLEPVAPGSAAEDAQLLLGTELLGARPLASIEIVVPGTGTRGIAYVLPYAPPPSARQASRVYLGRMLLDEHVEDLLPEWAFFVRCVINTDGLAPTASRESFVNNEALEYTRTEIGAALRRWIMLQAATAPHILANLVSVHQLALKSLAVHDDELAALMLPWLRIETSAGETTIGEHLERYGELRFTDTVDEFRQVAAIANPESPIVNGGYVYDSALLRQIPAITGQSVQRIEVSDELDGLEAPPLHERQLTAAVETRAEEALTTVQTRVSIRSFQPADLPALYVADQAVLRRIERTKAAEMAPGLWSQVISTTDRLLTGKNEADGERDVRARLCLNWSSPLVRRLAELDDPLVFRRSIELLYAQAMLAGHRPLTTTDRSLMTGALTDLVQLSIGLGGDTTTD</sequence>
<dbReference type="GO" id="GO:0140662">
    <property type="term" value="F:ATP-dependent protein folding chaperone"/>
    <property type="evidence" value="ECO:0007669"/>
    <property type="project" value="InterPro"/>
</dbReference>
<dbReference type="Gene3D" id="3.30.230.80">
    <property type="match status" value="1"/>
</dbReference>
<dbReference type="GO" id="GO:0016887">
    <property type="term" value="F:ATP hydrolysis activity"/>
    <property type="evidence" value="ECO:0007669"/>
    <property type="project" value="InterPro"/>
</dbReference>
<evidence type="ECO:0000256" key="3">
    <source>
        <dbReference type="ARBA" id="ARBA00022840"/>
    </source>
</evidence>
<comment type="similarity">
    <text evidence="1">Belongs to the heat shock protein 90 family.</text>
</comment>
<dbReference type="Proteomes" id="UP000272503">
    <property type="component" value="Unassembled WGS sequence"/>
</dbReference>
<dbReference type="InterPro" id="IPR001404">
    <property type="entry name" value="Hsp90_fam"/>
</dbReference>
<name>A0A3L6ZY08_9MICO</name>
<dbReference type="AlphaFoldDB" id="A0A3L6ZY08"/>
<dbReference type="GO" id="GO:0005524">
    <property type="term" value="F:ATP binding"/>
    <property type="evidence" value="ECO:0007669"/>
    <property type="project" value="UniProtKB-KW"/>
</dbReference>
<feature type="binding site" evidence="5">
    <location>
        <position position="46"/>
    </location>
    <ligand>
        <name>ATP</name>
        <dbReference type="ChEBI" id="CHEBI:30616"/>
    </ligand>
</feature>
<dbReference type="PIRSF" id="PIRSF002583">
    <property type="entry name" value="Hsp90"/>
    <property type="match status" value="1"/>
</dbReference>
<evidence type="ECO:0000256" key="1">
    <source>
        <dbReference type="ARBA" id="ARBA00008239"/>
    </source>
</evidence>
<feature type="binding site" evidence="5">
    <location>
        <position position="81"/>
    </location>
    <ligand>
        <name>ATP</name>
        <dbReference type="ChEBI" id="CHEBI:30616"/>
    </ligand>
</feature>
<dbReference type="NCBIfam" id="NF010683">
    <property type="entry name" value="PRK14083.1"/>
    <property type="match status" value="1"/>
</dbReference>
<evidence type="ECO:0000256" key="2">
    <source>
        <dbReference type="ARBA" id="ARBA00022741"/>
    </source>
</evidence>
<dbReference type="PRINTS" id="PR00775">
    <property type="entry name" value="HEATSHOCK90"/>
</dbReference>
<evidence type="ECO:0000256" key="4">
    <source>
        <dbReference type="ARBA" id="ARBA00023186"/>
    </source>
</evidence>
<feature type="binding site" evidence="5">
    <location>
        <position position="42"/>
    </location>
    <ligand>
        <name>ATP</name>
        <dbReference type="ChEBI" id="CHEBI:30616"/>
    </ligand>
</feature>
<keyword evidence="7" id="KW-1185">Reference proteome</keyword>
<keyword evidence="2 5" id="KW-0547">Nucleotide-binding</keyword>
<dbReference type="SUPFAM" id="SSF54211">
    <property type="entry name" value="Ribosomal protein S5 domain 2-like"/>
    <property type="match status" value="1"/>
</dbReference>
<dbReference type="InterPro" id="IPR036890">
    <property type="entry name" value="HATPase_C_sf"/>
</dbReference>
<dbReference type="Gene3D" id="3.30.565.10">
    <property type="entry name" value="Histidine kinase-like ATPase, C-terminal domain"/>
    <property type="match status" value="1"/>
</dbReference>
<dbReference type="GO" id="GO:0051082">
    <property type="term" value="F:unfolded protein binding"/>
    <property type="evidence" value="ECO:0007669"/>
    <property type="project" value="InterPro"/>
</dbReference>
<accession>A0A3L6ZY08</accession>
<comment type="caution">
    <text evidence="6">The sequence shown here is derived from an EMBL/GenBank/DDBJ whole genome shotgun (WGS) entry which is preliminary data.</text>
</comment>
<organism evidence="6 7">
    <name type="scientific">Mycetocola tolaasinivorans</name>
    <dbReference type="NCBI Taxonomy" id="76635"/>
    <lineage>
        <taxon>Bacteria</taxon>
        <taxon>Bacillati</taxon>
        <taxon>Actinomycetota</taxon>
        <taxon>Actinomycetes</taxon>
        <taxon>Micrococcales</taxon>
        <taxon>Microbacteriaceae</taxon>
        <taxon>Mycetocola</taxon>
    </lineage>
</organism>
<protein>
    <submittedName>
        <fullName evidence="6">HSP90 family protein</fullName>
    </submittedName>
</protein>
<dbReference type="InterPro" id="IPR020568">
    <property type="entry name" value="Ribosomal_Su5_D2-typ_SF"/>
</dbReference>
<keyword evidence="3 5" id="KW-0067">ATP-binding</keyword>
<dbReference type="OrthoDB" id="9802640at2"/>
<reference evidence="6 7" key="1">
    <citation type="submission" date="2018-10" db="EMBL/GenBank/DDBJ databases">
        <authorList>
            <person name="Li J."/>
        </authorList>
    </citation>
    <scope>NUCLEOTIDE SEQUENCE [LARGE SCALE GENOMIC DNA]</scope>
    <source>
        <strain evidence="6 7">IF 016277</strain>
    </source>
</reference>
<evidence type="ECO:0000256" key="5">
    <source>
        <dbReference type="PIRSR" id="PIRSR002583-1"/>
    </source>
</evidence>
<keyword evidence="4" id="KW-0143">Chaperone</keyword>
<proteinExistence type="inferred from homology"/>
<dbReference type="InterPro" id="IPR020575">
    <property type="entry name" value="Hsp90_N"/>
</dbReference>